<dbReference type="InterPro" id="IPR052901">
    <property type="entry name" value="Bact_TGase-like"/>
</dbReference>
<keyword evidence="1" id="KW-1133">Transmembrane helix</keyword>
<evidence type="ECO:0000259" key="2">
    <source>
        <dbReference type="SMART" id="SM00460"/>
    </source>
</evidence>
<protein>
    <submittedName>
        <fullName evidence="3">Transglutaminase-like superfamily protein</fullName>
    </submittedName>
</protein>
<dbReference type="PANTHER" id="PTHR42736:SF1">
    <property type="entry name" value="PROTEIN-GLUTAMINE GAMMA-GLUTAMYLTRANSFERASE"/>
    <property type="match status" value="1"/>
</dbReference>
<reference evidence="4" key="1">
    <citation type="submission" date="2017-06" db="EMBL/GenBank/DDBJ databases">
        <authorList>
            <person name="Varghese N."/>
            <person name="Submissions S."/>
        </authorList>
    </citation>
    <scope>NUCLEOTIDE SEQUENCE [LARGE SCALE GENOMIC DNA]</scope>
    <source>
        <strain evidence="4">DSM 15668</strain>
    </source>
</reference>
<accession>A0A238ZZ70</accession>
<feature type="transmembrane region" description="Helical" evidence="1">
    <location>
        <begin position="5"/>
        <end position="22"/>
    </location>
</feature>
<keyword evidence="1" id="KW-0472">Membrane</keyword>
<dbReference type="InterPro" id="IPR021878">
    <property type="entry name" value="TgpA_N"/>
</dbReference>
<organism evidence="3 4">
    <name type="scientific">Desulfurobacterium atlanticum</name>
    <dbReference type="NCBI Taxonomy" id="240169"/>
    <lineage>
        <taxon>Bacteria</taxon>
        <taxon>Pseudomonadati</taxon>
        <taxon>Aquificota</taxon>
        <taxon>Aquificia</taxon>
        <taxon>Desulfurobacteriales</taxon>
        <taxon>Desulfurobacteriaceae</taxon>
        <taxon>Desulfurobacterium</taxon>
    </lineage>
</organism>
<dbReference type="AlphaFoldDB" id="A0A238ZZ70"/>
<name>A0A238ZZ70_9BACT</name>
<dbReference type="InterPro" id="IPR038765">
    <property type="entry name" value="Papain-like_cys_pep_sf"/>
</dbReference>
<feature type="transmembrane region" description="Helical" evidence="1">
    <location>
        <begin position="165"/>
        <end position="187"/>
    </location>
</feature>
<dbReference type="Pfam" id="PF01841">
    <property type="entry name" value="Transglut_core"/>
    <property type="match status" value="1"/>
</dbReference>
<evidence type="ECO:0000313" key="3">
    <source>
        <dbReference type="EMBL" id="SNR87943.1"/>
    </source>
</evidence>
<proteinExistence type="predicted"/>
<dbReference type="OrthoDB" id="9804872at2"/>
<sequence>MRKIPVRIIVFILSVVASIIGSATILPFINPILSAIFILSLIAAVYQEKTGKQFENRTVLNIVSILGSVFFLSKLSLNNLITPIAETLTFLLSVKLIEKKDVRDFYQIFALSLFLFTASSIFLLNIKFLFLFILEAIIIITGTVLLTFLKENRKLKLSTKELTKILSFSIIFITVAIPLTIFFFIILPRTQAPLFNLIPQQKRVITGFSNSINLGGVSEIQESNTIFMRVSVKKLEKPPYFRSITFEKFFKNRWIHIKTERKKITIKGEKIYQTVILEPYGDKYLPLINIPYQISQIKAKREGSFFVYPKPVTKRVRYTGVSVLTNEIEEPLTEKEKKLYLSLPPMPEIEKFVKERFKNTPENQLPQEILKLFQKEYRYTLKGLPVSLKDFLLNVKKGNCEYFASAAAVIFRLKGIPARLVGGFYSGEYNPYGNYYLIMGKNAHVWVEYYRNGKWHHFEPTFAAGQETIQGTGEQTAQAVAQKKKSLKEKLFLLMDTLNYYFISTVINYDFTTQIKTFSKLRTSFSTFKKLPDLNVKSLLSKEETIYTATLLLLFVTLIILMKNRKTVVEEFYETLEKKGYVRQGNEPLETFVKRIDDKNLREKALEFVRIYQESFYRDEPICCKTLENLRNIIKEIKKGGEDGPAS</sequence>
<feature type="transmembrane region" description="Helical" evidence="1">
    <location>
        <begin position="129"/>
        <end position="149"/>
    </location>
</feature>
<keyword evidence="1" id="KW-0812">Transmembrane</keyword>
<dbReference type="EMBL" id="FZOB01000013">
    <property type="protein sequence ID" value="SNR87943.1"/>
    <property type="molecule type" value="Genomic_DNA"/>
</dbReference>
<dbReference type="Pfam" id="PF11992">
    <property type="entry name" value="TgpA_N"/>
    <property type="match status" value="1"/>
</dbReference>
<dbReference type="RefSeq" id="WP_089323539.1">
    <property type="nucleotide sequence ID" value="NZ_FZOB01000013.1"/>
</dbReference>
<evidence type="ECO:0000313" key="4">
    <source>
        <dbReference type="Proteomes" id="UP000198405"/>
    </source>
</evidence>
<dbReference type="Proteomes" id="UP000198405">
    <property type="component" value="Unassembled WGS sequence"/>
</dbReference>
<feature type="transmembrane region" description="Helical" evidence="1">
    <location>
        <begin position="58"/>
        <end position="75"/>
    </location>
</feature>
<dbReference type="Gene3D" id="3.10.620.30">
    <property type="match status" value="1"/>
</dbReference>
<feature type="transmembrane region" description="Helical" evidence="1">
    <location>
        <begin position="545"/>
        <end position="562"/>
    </location>
</feature>
<dbReference type="SMART" id="SM00460">
    <property type="entry name" value="TGc"/>
    <property type="match status" value="1"/>
</dbReference>
<feature type="transmembrane region" description="Helical" evidence="1">
    <location>
        <begin position="105"/>
        <end position="123"/>
    </location>
</feature>
<gene>
    <name evidence="3" type="ORF">SAMN06265340_11311</name>
</gene>
<feature type="transmembrane region" description="Helical" evidence="1">
    <location>
        <begin position="28"/>
        <end position="46"/>
    </location>
</feature>
<keyword evidence="4" id="KW-1185">Reference proteome</keyword>
<evidence type="ECO:0000256" key="1">
    <source>
        <dbReference type="SAM" id="Phobius"/>
    </source>
</evidence>
<dbReference type="PANTHER" id="PTHR42736">
    <property type="entry name" value="PROTEIN-GLUTAMINE GAMMA-GLUTAMYLTRANSFERASE"/>
    <property type="match status" value="1"/>
</dbReference>
<dbReference type="InterPro" id="IPR002931">
    <property type="entry name" value="Transglutaminase-like"/>
</dbReference>
<dbReference type="SUPFAM" id="SSF54001">
    <property type="entry name" value="Cysteine proteinases"/>
    <property type="match status" value="1"/>
</dbReference>
<feature type="domain" description="Transglutaminase-like" evidence="2">
    <location>
        <begin position="392"/>
        <end position="462"/>
    </location>
</feature>